<organism evidence="2 3">
    <name type="scientific">Acropora cervicornis</name>
    <name type="common">Staghorn coral</name>
    <dbReference type="NCBI Taxonomy" id="6130"/>
    <lineage>
        <taxon>Eukaryota</taxon>
        <taxon>Metazoa</taxon>
        <taxon>Cnidaria</taxon>
        <taxon>Anthozoa</taxon>
        <taxon>Hexacorallia</taxon>
        <taxon>Scleractinia</taxon>
        <taxon>Astrocoeniina</taxon>
        <taxon>Acroporidae</taxon>
        <taxon>Acropora</taxon>
    </lineage>
</organism>
<accession>A0AAD9VHE3</accession>
<sequence length="161" mass="18243">MAAVNLQEELIMAPFRWPEARHELALAKEVAQHSPEKPDEWDAVAKRLGKAFSTGSCSVELKGRGCREKMDRILTKYKEEDMKGLKSDAGTSGGATCDVSSSGSDEETPSKGIKRKEKYKERAKLKEKELEVRKMELDLQKQKYEDEAEERKLCSPCFENN</sequence>
<reference evidence="2" key="2">
    <citation type="journal article" date="2023" name="Science">
        <title>Genomic signatures of disease resistance in endangered staghorn corals.</title>
        <authorList>
            <person name="Vollmer S.V."/>
            <person name="Selwyn J.D."/>
            <person name="Despard B.A."/>
            <person name="Roesel C.L."/>
        </authorList>
    </citation>
    <scope>NUCLEOTIDE SEQUENCE</scope>
    <source>
        <strain evidence="2">K2</strain>
    </source>
</reference>
<protein>
    <submittedName>
        <fullName evidence="2">Uncharacterized protein</fullName>
    </submittedName>
</protein>
<gene>
    <name evidence="2" type="ORF">P5673_000091</name>
</gene>
<feature type="region of interest" description="Disordered" evidence="1">
    <location>
        <begin position="79"/>
        <end position="124"/>
    </location>
</feature>
<dbReference type="EMBL" id="JARQWQ010000001">
    <property type="protein sequence ID" value="KAK2573980.1"/>
    <property type="molecule type" value="Genomic_DNA"/>
</dbReference>
<reference evidence="2" key="1">
    <citation type="journal article" date="2023" name="G3 (Bethesda)">
        <title>Whole genome assembly and annotation of the endangered Caribbean coral Acropora cervicornis.</title>
        <authorList>
            <person name="Selwyn J.D."/>
            <person name="Vollmer S.V."/>
        </authorList>
    </citation>
    <scope>NUCLEOTIDE SEQUENCE</scope>
    <source>
        <strain evidence="2">K2</strain>
    </source>
</reference>
<dbReference type="AlphaFoldDB" id="A0AAD9VHE3"/>
<evidence type="ECO:0000313" key="2">
    <source>
        <dbReference type="EMBL" id="KAK2573980.1"/>
    </source>
</evidence>
<name>A0AAD9VHE3_ACRCE</name>
<dbReference type="Proteomes" id="UP001249851">
    <property type="component" value="Unassembled WGS sequence"/>
</dbReference>
<comment type="caution">
    <text evidence="2">The sequence shown here is derived from an EMBL/GenBank/DDBJ whole genome shotgun (WGS) entry which is preliminary data.</text>
</comment>
<evidence type="ECO:0000256" key="1">
    <source>
        <dbReference type="SAM" id="MobiDB-lite"/>
    </source>
</evidence>
<evidence type="ECO:0000313" key="3">
    <source>
        <dbReference type="Proteomes" id="UP001249851"/>
    </source>
</evidence>
<proteinExistence type="predicted"/>
<keyword evidence="3" id="KW-1185">Reference proteome</keyword>